<dbReference type="Gene3D" id="3.30.565.10">
    <property type="entry name" value="Histidine kinase-like ATPase, C-terminal domain"/>
    <property type="match status" value="1"/>
</dbReference>
<protein>
    <recommendedName>
        <fullName evidence="4">Histidine kinase/HSP90-like ATPase domain-containing protein</fullName>
    </recommendedName>
</protein>
<dbReference type="RefSeq" id="WP_248590662.1">
    <property type="nucleotide sequence ID" value="NZ_CP051627.1"/>
</dbReference>
<proteinExistence type="predicted"/>
<dbReference type="InterPro" id="IPR036890">
    <property type="entry name" value="HATPase_C_sf"/>
</dbReference>
<evidence type="ECO:0008006" key="4">
    <source>
        <dbReference type="Google" id="ProtNLM"/>
    </source>
</evidence>
<keyword evidence="3" id="KW-1185">Reference proteome</keyword>
<name>A0ABY4L3F8_THEAE</name>
<accession>A0ABY4L3F8</accession>
<dbReference type="Proteomes" id="UP000832041">
    <property type="component" value="Chromosome"/>
</dbReference>
<evidence type="ECO:0000256" key="1">
    <source>
        <dbReference type="SAM" id="MobiDB-lite"/>
    </source>
</evidence>
<evidence type="ECO:0000313" key="2">
    <source>
        <dbReference type="EMBL" id="UPT22177.1"/>
    </source>
</evidence>
<dbReference type="EMBL" id="CP051627">
    <property type="protein sequence ID" value="UPT22177.1"/>
    <property type="molecule type" value="Genomic_DNA"/>
</dbReference>
<feature type="region of interest" description="Disordered" evidence="1">
    <location>
        <begin position="1"/>
        <end position="21"/>
    </location>
</feature>
<gene>
    <name evidence="2" type="ORF">FOF52_15405</name>
</gene>
<sequence>MGELMSHRARIPESLSSSEHSPMTDWWLPPPWVEVDLTGLSRAQQIAYAFVEGVMRKLGLDADTAHNAGWASSELVGNAIRHATRPHRLRLHGTTGKSITVCVTDGLPSPVDIQLHAASPLELGLDDIDALPFDAPEIEHRRGLSTVAAISQGRLGCLIAPGEKGVWFMLPILDSAVLAPQQVESLLKSLDCPPVTWAVSPATAVGLGSRP</sequence>
<evidence type="ECO:0000313" key="3">
    <source>
        <dbReference type="Proteomes" id="UP000832041"/>
    </source>
</evidence>
<reference evidence="2 3" key="1">
    <citation type="submission" date="2020-04" db="EMBL/GenBank/DDBJ databases">
        <title>Thermobifida alba genome sequencing and assembly.</title>
        <authorList>
            <person name="Luzics S."/>
            <person name="Horvath B."/>
            <person name="Nagy I."/>
            <person name="Toth A."/>
            <person name="Nagy I."/>
            <person name="Kukolya J."/>
        </authorList>
    </citation>
    <scope>NUCLEOTIDE SEQUENCE [LARGE SCALE GENOMIC DNA]</scope>
    <source>
        <strain evidence="2 3">DSM 43795</strain>
    </source>
</reference>
<organism evidence="2 3">
    <name type="scientific">Thermobifida alba</name>
    <name type="common">Thermomonospora alba</name>
    <dbReference type="NCBI Taxonomy" id="53522"/>
    <lineage>
        <taxon>Bacteria</taxon>
        <taxon>Bacillati</taxon>
        <taxon>Actinomycetota</taxon>
        <taxon>Actinomycetes</taxon>
        <taxon>Streptosporangiales</taxon>
        <taxon>Nocardiopsidaceae</taxon>
        <taxon>Thermobifida</taxon>
    </lineage>
</organism>